<dbReference type="EMBL" id="QNBE01000010">
    <property type="protein sequence ID" value="RKX71373.1"/>
    <property type="molecule type" value="Genomic_DNA"/>
</dbReference>
<feature type="coiled-coil region" evidence="1">
    <location>
        <begin position="11"/>
        <end position="38"/>
    </location>
</feature>
<dbReference type="Proteomes" id="UP000268469">
    <property type="component" value="Unassembled WGS sequence"/>
</dbReference>
<accession>A0A660SKW5</accession>
<comment type="caution">
    <text evidence="2">The sequence shown here is derived from an EMBL/GenBank/DDBJ whole genome shotgun (WGS) entry which is preliminary data.</text>
</comment>
<dbReference type="Pfam" id="PF04456">
    <property type="entry name" value="DUF503"/>
    <property type="match status" value="1"/>
</dbReference>
<dbReference type="SUPFAM" id="SSF103007">
    <property type="entry name" value="Hypothetical protein TT1725"/>
    <property type="match status" value="1"/>
</dbReference>
<reference evidence="2 3" key="1">
    <citation type="submission" date="2018-06" db="EMBL/GenBank/DDBJ databases">
        <title>Extensive metabolic versatility and redundancy in microbially diverse, dynamic hydrothermal sediments.</title>
        <authorList>
            <person name="Dombrowski N."/>
            <person name="Teske A."/>
            <person name="Baker B.J."/>
        </authorList>
    </citation>
    <scope>NUCLEOTIDE SEQUENCE [LARGE SCALE GENOMIC DNA]</scope>
    <source>
        <strain evidence="2">B36_G15</strain>
    </source>
</reference>
<dbReference type="Gene3D" id="3.30.70.1120">
    <property type="entry name" value="TT1725-like"/>
    <property type="match status" value="1"/>
</dbReference>
<evidence type="ECO:0000256" key="1">
    <source>
        <dbReference type="SAM" id="Coils"/>
    </source>
</evidence>
<dbReference type="InterPro" id="IPR007546">
    <property type="entry name" value="DUF503"/>
</dbReference>
<sequence>MVVGVCYLELYDDTARSLKDKRRQLKSLKERLKNNFNICVIEVDYQDLWQRSRLAVITGGDRGSVDRTLNHVINFVRKERNFTLLNYDFERR</sequence>
<keyword evidence="1" id="KW-0175">Coiled coil</keyword>
<dbReference type="PANTHER" id="PTHR36441:SF1">
    <property type="entry name" value="DUF503 DOMAIN-CONTAINING PROTEIN"/>
    <property type="match status" value="1"/>
</dbReference>
<evidence type="ECO:0000313" key="2">
    <source>
        <dbReference type="EMBL" id="RKX71373.1"/>
    </source>
</evidence>
<protein>
    <submittedName>
        <fullName evidence="2">DUF503 domain-containing protein</fullName>
    </submittedName>
</protein>
<organism evidence="2 3">
    <name type="scientific">candidate division WOR-3 bacterium</name>
    <dbReference type="NCBI Taxonomy" id="2052148"/>
    <lineage>
        <taxon>Bacteria</taxon>
        <taxon>Bacteria division WOR-3</taxon>
    </lineage>
</organism>
<evidence type="ECO:0000313" key="3">
    <source>
        <dbReference type="Proteomes" id="UP000268469"/>
    </source>
</evidence>
<proteinExistence type="predicted"/>
<dbReference type="InterPro" id="IPR036746">
    <property type="entry name" value="TT1725-like_sf"/>
</dbReference>
<dbReference type="AlphaFoldDB" id="A0A660SKW5"/>
<name>A0A660SKW5_UNCW3</name>
<gene>
    <name evidence="2" type="ORF">DRP53_01685</name>
</gene>
<dbReference type="PANTHER" id="PTHR36441">
    <property type="entry name" value="HYPOTHETICAL CYTOSOLIC PROTEIN"/>
    <property type="match status" value="1"/>
</dbReference>